<proteinExistence type="predicted"/>
<dbReference type="Proteomes" id="UP000051751">
    <property type="component" value="Unassembled WGS sequence"/>
</dbReference>
<dbReference type="STRING" id="81857.IV38_GL000356"/>
<evidence type="ECO:0000313" key="4">
    <source>
        <dbReference type="Proteomes" id="UP000051751"/>
    </source>
</evidence>
<protein>
    <recommendedName>
        <fullName evidence="5">Nucleoside 2-deoxyribosyltransferase</fullName>
    </recommendedName>
</protein>
<dbReference type="EMBL" id="JQAZ01000001">
    <property type="protein sequence ID" value="KRN33999.1"/>
    <property type="molecule type" value="Genomic_DNA"/>
</dbReference>
<dbReference type="AlphaFoldDB" id="A0A0R2FZM5"/>
<dbReference type="OrthoDB" id="397706at2"/>
<reference evidence="3 4" key="1">
    <citation type="journal article" date="2015" name="Genome Announc.">
        <title>Expanding the biotechnology potential of lactobacilli through comparative genomics of 213 strains and associated genera.</title>
        <authorList>
            <person name="Sun Z."/>
            <person name="Harris H.M."/>
            <person name="McCann A."/>
            <person name="Guo C."/>
            <person name="Argimon S."/>
            <person name="Zhang W."/>
            <person name="Yang X."/>
            <person name="Jeffery I.B."/>
            <person name="Cooney J.C."/>
            <person name="Kagawa T.F."/>
            <person name="Liu W."/>
            <person name="Song Y."/>
            <person name="Salvetti E."/>
            <person name="Wrobel A."/>
            <person name="Rasinkangas P."/>
            <person name="Parkhill J."/>
            <person name="Rea M.C."/>
            <person name="O'Sullivan O."/>
            <person name="Ritari J."/>
            <person name="Douillard F.P."/>
            <person name="Paul Ross R."/>
            <person name="Yang R."/>
            <person name="Briner A.E."/>
            <person name="Felis G.E."/>
            <person name="de Vos W.M."/>
            <person name="Barrangou R."/>
            <person name="Klaenhammer T.R."/>
            <person name="Caufield P.W."/>
            <person name="Cui Y."/>
            <person name="Zhang H."/>
            <person name="O'Toole P.W."/>
        </authorList>
    </citation>
    <scope>NUCLEOTIDE SEQUENCE [LARGE SCALE GENOMIC DNA]</scope>
    <source>
        <strain evidence="1 4">ATCC BAA-66</strain>
        <strain evidence="2 3">DSM 13344</strain>
    </source>
</reference>
<evidence type="ECO:0000313" key="1">
    <source>
        <dbReference type="EMBL" id="KRN29472.1"/>
    </source>
</evidence>
<dbReference type="Proteomes" id="UP000051645">
    <property type="component" value="Unassembled WGS sequence"/>
</dbReference>
<sequence length="90" mass="10042">MNKIYLAGPFFSKQQVQIIEQVEQALAQNPSVSDVYSPRTHQDGQAEAFTKPWADEIYHRDMAAIRASDAIVAIIDFDGADRRILTSTSS</sequence>
<comment type="caution">
    <text evidence="2">The sequence shown here is derived from an EMBL/GenBank/DDBJ whole genome shotgun (WGS) entry which is preliminary data.</text>
</comment>
<dbReference type="SUPFAM" id="SSF52309">
    <property type="entry name" value="N-(deoxy)ribosyltransferase-like"/>
    <property type="match status" value="1"/>
</dbReference>
<organism evidence="2 3">
    <name type="scientific">Lactobacillus selangorensis</name>
    <dbReference type="NCBI Taxonomy" id="81857"/>
    <lineage>
        <taxon>Bacteria</taxon>
        <taxon>Bacillati</taxon>
        <taxon>Bacillota</taxon>
        <taxon>Bacilli</taxon>
        <taxon>Lactobacillales</taxon>
        <taxon>Lactobacillaceae</taxon>
        <taxon>Lactobacillus</taxon>
    </lineage>
</organism>
<evidence type="ECO:0000313" key="3">
    <source>
        <dbReference type="Proteomes" id="UP000051645"/>
    </source>
</evidence>
<dbReference type="InterPro" id="IPR007710">
    <property type="entry name" value="Nucleoside_deoxyribTrfase"/>
</dbReference>
<evidence type="ECO:0000313" key="2">
    <source>
        <dbReference type="EMBL" id="KRN33999.1"/>
    </source>
</evidence>
<gene>
    <name evidence="1" type="ORF">IV38_GL000356</name>
    <name evidence="2" type="ORF">IV40_GL000312</name>
</gene>
<accession>A0A0R2FZM5</accession>
<dbReference type="Pfam" id="PF05014">
    <property type="entry name" value="Nuc_deoxyrib_tr"/>
    <property type="match status" value="1"/>
</dbReference>
<evidence type="ECO:0008006" key="5">
    <source>
        <dbReference type="Google" id="ProtNLM"/>
    </source>
</evidence>
<dbReference type="EMBL" id="JQAT01000001">
    <property type="protein sequence ID" value="KRN29472.1"/>
    <property type="molecule type" value="Genomic_DNA"/>
</dbReference>
<name>A0A0R2FZM5_9LACO</name>
<keyword evidence="3" id="KW-1185">Reference proteome</keyword>
<dbReference type="Gene3D" id="3.40.50.450">
    <property type="match status" value="1"/>
</dbReference>
<dbReference type="PATRIC" id="fig|81857.3.peg.361"/>
<dbReference type="RefSeq" id="WP_057768605.1">
    <property type="nucleotide sequence ID" value="NZ_JQAT01000001.1"/>
</dbReference>